<protein>
    <submittedName>
        <fullName evidence="1">Uncharacterized protein</fullName>
    </submittedName>
</protein>
<reference evidence="1 2" key="1">
    <citation type="submission" date="2017-12" db="EMBL/GenBank/DDBJ databases">
        <title>Complete genome sequence of Herbivorax saccincola GGR1, a novel Cellulosome-producing hydrolytic bacterium in a thermophilic biogas plant, established by Illumina and Nanopore MinION sequencing.</title>
        <authorList>
            <person name="Pechtl A."/>
            <person name="Ruckert C."/>
            <person name="Koeck D.E."/>
            <person name="Maus I."/>
            <person name="Winkler A."/>
            <person name="Kalinowski J."/>
            <person name="Puhler A."/>
            <person name="Schwarz W.W."/>
            <person name="Zverlov V.V."/>
            <person name="Schluter A."/>
            <person name="Liebl W."/>
        </authorList>
    </citation>
    <scope>NUCLEOTIDE SEQUENCE [LARGE SCALE GENOMIC DNA]</scope>
    <source>
        <strain evidence="2">SR1</strain>
    </source>
</reference>
<evidence type="ECO:0000313" key="2">
    <source>
        <dbReference type="Proteomes" id="UP000233534"/>
    </source>
</evidence>
<dbReference type="EMBL" id="CP025197">
    <property type="protein sequence ID" value="AUG56655.1"/>
    <property type="molecule type" value="Genomic_DNA"/>
</dbReference>
<evidence type="ECO:0000313" key="1">
    <source>
        <dbReference type="EMBL" id="AUG56655.1"/>
    </source>
</evidence>
<accession>A0A2K9EBU6</accession>
<organism evidence="1 2">
    <name type="scientific">Acetivibrio saccincola</name>
    <dbReference type="NCBI Taxonomy" id="1677857"/>
    <lineage>
        <taxon>Bacteria</taxon>
        <taxon>Bacillati</taxon>
        <taxon>Bacillota</taxon>
        <taxon>Clostridia</taxon>
        <taxon>Eubacteriales</taxon>
        <taxon>Oscillospiraceae</taxon>
        <taxon>Acetivibrio</taxon>
    </lineage>
</organism>
<name>A0A2K9EBU6_9FIRM</name>
<keyword evidence="2" id="KW-1185">Reference proteome</keyword>
<dbReference type="KEGG" id="hsc:HVS_03535"/>
<dbReference type="Proteomes" id="UP000233534">
    <property type="component" value="Chromosome"/>
</dbReference>
<gene>
    <name evidence="1" type="ORF">HVS_03535</name>
</gene>
<dbReference type="AlphaFoldDB" id="A0A2K9EBU6"/>
<proteinExistence type="predicted"/>
<sequence length="48" mass="5714">MPRLNENYVKFVNGHYEVKVFRKDGSYYWAAIKDVQMFGGNTFFNFAN</sequence>
<dbReference type="RefSeq" id="WP_159063363.1">
    <property type="nucleotide sequence ID" value="NZ_CP025197.1"/>
</dbReference>